<proteinExistence type="predicted"/>
<dbReference type="InterPro" id="IPR036047">
    <property type="entry name" value="F-box-like_dom_sf"/>
</dbReference>
<name>A0A8S2K496_9BILA</name>
<feature type="domain" description="F-box" evidence="1">
    <location>
        <begin position="3"/>
        <end position="50"/>
    </location>
</feature>
<dbReference type="AlphaFoldDB" id="A0A8S2K496"/>
<dbReference type="Proteomes" id="UP000681967">
    <property type="component" value="Unassembled WGS sequence"/>
</dbReference>
<dbReference type="Pfam" id="PF00646">
    <property type="entry name" value="F-box"/>
    <property type="match status" value="1"/>
</dbReference>
<dbReference type="SUPFAM" id="SSF81383">
    <property type="entry name" value="F-box domain"/>
    <property type="match status" value="1"/>
</dbReference>
<gene>
    <name evidence="2" type="ORF">BYL167_LOCUS5022</name>
</gene>
<dbReference type="Gene3D" id="1.20.1280.50">
    <property type="match status" value="1"/>
</dbReference>
<dbReference type="SMART" id="SM00256">
    <property type="entry name" value="FBOX"/>
    <property type="match status" value="1"/>
</dbReference>
<dbReference type="InterPro" id="IPR001810">
    <property type="entry name" value="F-box_dom"/>
</dbReference>
<accession>A0A8S2K496</accession>
<evidence type="ECO:0000313" key="2">
    <source>
        <dbReference type="EMBL" id="CAF3836576.1"/>
    </source>
</evidence>
<protein>
    <recommendedName>
        <fullName evidence="1">F-box domain-containing protein</fullName>
    </recommendedName>
</protein>
<dbReference type="PROSITE" id="PS50181">
    <property type="entry name" value="FBOX"/>
    <property type="match status" value="1"/>
</dbReference>
<comment type="caution">
    <text evidence="2">The sequence shown here is derived from an EMBL/GenBank/DDBJ whole genome shotgun (WGS) entry which is preliminary data.</text>
</comment>
<organism evidence="2 3">
    <name type="scientific">Rotaria magnacalcarata</name>
    <dbReference type="NCBI Taxonomy" id="392030"/>
    <lineage>
        <taxon>Eukaryota</taxon>
        <taxon>Metazoa</taxon>
        <taxon>Spiralia</taxon>
        <taxon>Gnathifera</taxon>
        <taxon>Rotifera</taxon>
        <taxon>Eurotatoria</taxon>
        <taxon>Bdelloidea</taxon>
        <taxon>Philodinida</taxon>
        <taxon>Philodinidae</taxon>
        <taxon>Rotaria</taxon>
    </lineage>
</organism>
<evidence type="ECO:0000259" key="1">
    <source>
        <dbReference type="PROSITE" id="PS50181"/>
    </source>
</evidence>
<sequence length="388" mass="44391">MIVSTFELLPVDIIFEVFDYLPPVDILQSFLSLNKRFSRIIMNEYLWHIHIGNSTMSLSMFNDLCQNALKVVGSRLVSLRVTLTNAIGGWSLVSSSLKYHQTTLLQRLHLIDIEPHEFDNLLRSPVIKQLHTLLVDVTQHNPFNRLEVEGVYLTKLCNSTSCQMPINGALLFPRASALLLTGHREETCVSELGNFRSSISSLVPWSLLRKTSIDEGDVVTAAELESILRMAYNVHTLEVLEDSGFFAHAILHNIDNLGTLVNQQVQTLILNDRTLTFKNTEEFCILVSNQLPNLKNISFNINDSYDGWSWRPSRIVDGENKSTKLVLNVIYSLVDHLQQLVSLHMYLVNFGRYDTPCFPHVIRQQLRQNPLNRLYRLRCSAESIQVWL</sequence>
<dbReference type="EMBL" id="CAJOBH010001115">
    <property type="protein sequence ID" value="CAF3836576.1"/>
    <property type="molecule type" value="Genomic_DNA"/>
</dbReference>
<evidence type="ECO:0000313" key="3">
    <source>
        <dbReference type="Proteomes" id="UP000681967"/>
    </source>
</evidence>
<reference evidence="2" key="1">
    <citation type="submission" date="2021-02" db="EMBL/GenBank/DDBJ databases">
        <authorList>
            <person name="Nowell W R."/>
        </authorList>
    </citation>
    <scope>NUCLEOTIDE SEQUENCE</scope>
</reference>